<protein>
    <submittedName>
        <fullName evidence="1">Uncharacterized protein</fullName>
    </submittedName>
</protein>
<accession>A0ABN9V6E6</accession>
<sequence>MGVKLDGLKVWNDSGKERGGAGWIAVSPVVKAGQSHHEEKWFNIDTWKSWRLAFVLARLQRKVWEVNLTFKPADWNEDKLVEIDGEKVTPEALRRMAHQVAQSLRPGGLSWDLGALSGYGVAGSLEAP</sequence>
<name>A0ABN9V6E6_9DINO</name>
<evidence type="ECO:0000313" key="2">
    <source>
        <dbReference type="Proteomes" id="UP001189429"/>
    </source>
</evidence>
<gene>
    <name evidence="1" type="ORF">PCOR1329_LOCUS55116</name>
</gene>
<dbReference type="Proteomes" id="UP001189429">
    <property type="component" value="Unassembled WGS sequence"/>
</dbReference>
<proteinExistence type="predicted"/>
<dbReference type="EMBL" id="CAUYUJ010016749">
    <property type="protein sequence ID" value="CAK0868459.1"/>
    <property type="molecule type" value="Genomic_DNA"/>
</dbReference>
<reference evidence="1" key="1">
    <citation type="submission" date="2023-10" db="EMBL/GenBank/DDBJ databases">
        <authorList>
            <person name="Chen Y."/>
            <person name="Shah S."/>
            <person name="Dougan E. K."/>
            <person name="Thang M."/>
            <person name="Chan C."/>
        </authorList>
    </citation>
    <scope>NUCLEOTIDE SEQUENCE [LARGE SCALE GENOMIC DNA]</scope>
</reference>
<evidence type="ECO:0000313" key="1">
    <source>
        <dbReference type="EMBL" id="CAK0868459.1"/>
    </source>
</evidence>
<comment type="caution">
    <text evidence="1">The sequence shown here is derived from an EMBL/GenBank/DDBJ whole genome shotgun (WGS) entry which is preliminary data.</text>
</comment>
<keyword evidence="2" id="KW-1185">Reference proteome</keyword>
<organism evidence="1 2">
    <name type="scientific">Prorocentrum cordatum</name>
    <dbReference type="NCBI Taxonomy" id="2364126"/>
    <lineage>
        <taxon>Eukaryota</taxon>
        <taxon>Sar</taxon>
        <taxon>Alveolata</taxon>
        <taxon>Dinophyceae</taxon>
        <taxon>Prorocentrales</taxon>
        <taxon>Prorocentraceae</taxon>
        <taxon>Prorocentrum</taxon>
    </lineage>
</organism>